<protein>
    <submittedName>
        <fullName evidence="2">CPED1</fullName>
    </submittedName>
</protein>
<dbReference type="AGR" id="MGI:2444814"/>
<dbReference type="GeneID" id="214642"/>
<evidence type="ECO:0000313" key="3">
    <source>
        <dbReference type="MGI" id="MGI:2444814"/>
    </source>
</evidence>
<proteinExistence type="evidence at transcript level"/>
<dbReference type="InterPro" id="IPR025883">
    <property type="entry name" value="Cadherin-like_domain"/>
</dbReference>
<reference evidence="2" key="1">
    <citation type="journal article" date="2018" name="Gene">
        <title>Characterization of expression and alternative splicing of the gene cadherin-like and PC esterase domain containing 1 (Cped1).</title>
        <authorList>
            <person name="Maynard R.D."/>
            <person name="Godfrey D.A."/>
            <person name="Gomez C.M."/>
            <person name="Ackert-Bicknell C.L."/>
        </authorList>
    </citation>
    <scope>NUCLEOTIDE SEQUENCE</scope>
    <source>
        <strain evidence="2">C57BL/6J</strain>
    </source>
</reference>
<dbReference type="MGI" id="MGI:2444814">
    <property type="gene designation" value="Cped1"/>
</dbReference>
<dbReference type="PANTHER" id="PTHR14776:SF1">
    <property type="entry name" value="CADHERIN-LIKE AND PC-ESTERASE DOMAIN-CONTAINING PROTEIN 1"/>
    <property type="match status" value="1"/>
</dbReference>
<accession>A0A2Z4MSG2</accession>
<gene>
    <name evidence="2 3" type="primary">Cped1</name>
</gene>
<evidence type="ECO:0000259" key="1">
    <source>
        <dbReference type="Pfam" id="PF12733"/>
    </source>
</evidence>
<dbReference type="EMBL" id="MH010891">
    <property type="protein sequence ID" value="AWX59483.1"/>
    <property type="molecule type" value="mRNA"/>
</dbReference>
<evidence type="ECO:0000313" key="2">
    <source>
        <dbReference type="EMBL" id="AWX59483.1"/>
    </source>
</evidence>
<name>A0A2Z4MSG2_MOUSE</name>
<dbReference type="RefSeq" id="NP_001404953.1">
    <property type="nucleotide sequence ID" value="NM_001418024.1"/>
</dbReference>
<organism evidence="2">
    <name type="scientific">Mus musculus</name>
    <name type="common">Mouse</name>
    <dbReference type="NCBI Taxonomy" id="10090"/>
    <lineage>
        <taxon>Eukaryota</taxon>
        <taxon>Metazoa</taxon>
        <taxon>Chordata</taxon>
        <taxon>Craniata</taxon>
        <taxon>Vertebrata</taxon>
        <taxon>Euteleostomi</taxon>
        <taxon>Mammalia</taxon>
        <taxon>Eutheria</taxon>
        <taxon>Euarchontoglires</taxon>
        <taxon>Glires</taxon>
        <taxon>Rodentia</taxon>
        <taxon>Myomorpha</taxon>
        <taxon>Muroidea</taxon>
        <taxon>Muridae</taxon>
        <taxon>Murinae</taxon>
        <taxon>Mus</taxon>
        <taxon>Mus</taxon>
    </lineage>
</organism>
<feature type="domain" description="Cadherin-like beta-sandwich-like" evidence="1">
    <location>
        <begin position="580"/>
        <end position="663"/>
    </location>
</feature>
<dbReference type="Pfam" id="PF12733">
    <property type="entry name" value="Cadherin-like"/>
    <property type="match status" value="1"/>
</dbReference>
<dbReference type="PANTHER" id="PTHR14776">
    <property type="entry name" value="CADHERIN-LIKE AND PC-ESTERASE DOMAIN-CONTAINING PROTEIN 1"/>
    <property type="match status" value="1"/>
</dbReference>
<dbReference type="AlphaFoldDB" id="A0A2Z4MSG2"/>
<sequence>MVCRPGFLCRRRFCPRPFLVGLVVAICLFYQTLTLRGTKKIAADVSGTVPHTPSQTQASRCEEGYRQDKQCFLLSASTQETRKIEESIERHFGSLSRRAVLHRPPSSSRAQLQIHQHLLAQHGYSVVTVEERLGGGLGPELLDQGGLNSWDLFICLPSREADGKPCIPREHMCRLSLHQRVNVLPEIQPQLCRREGLCEITRRFPEFRLPVSSSVCLDQETQSRLRVSSHLSKAEKPHVWKPRDWHRKQLNLTTVVAPHEAISRAEELSVILKAYVLVTSLRPLRAFIHSTGTVWSPPKKKRFTVKLQMFFETFLRTSSPLQALDSMKEAISKLLLVAEVFSDASTLGPKTFNRCIQCFQLLTFDVGYGDSGYPVVLQVHEHLHFHDDENFSAEDQNAENIILRDTFDFLFSNASSLSMVSEMLQRRDSAGAFVDGNYEKELNQCLSFEEIHSIRTFVKELGSLGQFQLLFPSSVPGIRSLMGEFYDMATPGSVLSQYWSLLNVFEQFWLMNKKAQLQPLEWNSPTRNETIEEPPRSLEGIQSGKDAAPRVLFENKDIHCSDEEDVLCHIKKIITHPRLELSPEFNPKIKEYYCEVPFDVLTVRIGAETSKCQCKAHLQEQAGPSFATYPLGIGMNRISVLVVDESHAGGAALTTYKLTIYREDRPSLPFFEDFTACGFVQILFIGDSTNRGMMYYLIERLNETLQEWQKLHGTKLYPSVNGGKSPISYSYYPQFWIRPSLRPAFEKALEHLLQRSQPLENTDQTVLVVGGVQWLNSNHLQIIHKVLKRENLLNILVIIKTLGIGFHLPVDGVHFLTQGEVRNLYKENLSILETAKKYGYEVVDTFTITMGRHKEFLQGNCGCHFHEVVKSKLSRQHHVIKMKRSKNHIVGKYFSSQSKLKQHNSVPNLHSPYHVRGPINQVCAEILLSRMCASQRSAQAP</sequence>
<dbReference type="CTD" id="79974"/>